<dbReference type="EMBL" id="CP034438">
    <property type="protein sequence ID" value="AZN29300.1"/>
    <property type="molecule type" value="Genomic_DNA"/>
</dbReference>
<keyword evidence="2" id="KW-1185">Reference proteome</keyword>
<name>A0A3S8Z743_9ACTO</name>
<dbReference type="Pfam" id="PF12982">
    <property type="entry name" value="DUF3866"/>
    <property type="match status" value="1"/>
</dbReference>
<dbReference type="KEGG" id="fsl:EJO69_02515"/>
<protein>
    <submittedName>
        <fullName evidence="1">DUF3866 family protein</fullName>
    </submittedName>
</protein>
<dbReference type="AlphaFoldDB" id="A0A3S8Z743"/>
<dbReference type="Proteomes" id="UP000270021">
    <property type="component" value="Chromosome"/>
</dbReference>
<gene>
    <name evidence="1" type="ORF">EJO69_02515</name>
</gene>
<organism evidence="1 2">
    <name type="scientific">Flaviflexus salsibiostraticola</name>
    <dbReference type="NCBI Taxonomy" id="1282737"/>
    <lineage>
        <taxon>Bacteria</taxon>
        <taxon>Bacillati</taxon>
        <taxon>Actinomycetota</taxon>
        <taxon>Actinomycetes</taxon>
        <taxon>Actinomycetales</taxon>
        <taxon>Actinomycetaceae</taxon>
        <taxon>Flaviflexus</taxon>
    </lineage>
</organism>
<evidence type="ECO:0000313" key="2">
    <source>
        <dbReference type="Proteomes" id="UP000270021"/>
    </source>
</evidence>
<dbReference type="InterPro" id="IPR024479">
    <property type="entry name" value="DUF3866"/>
</dbReference>
<proteinExistence type="predicted"/>
<sequence length="359" mass="37759">MMTWRSGVILEPGDSWAGAHEWWVDVEGTRRRGLAYTEIVGDLAIGDRVLLNSTAADRGLGTGGYLYIIAPLDRIPEEGSGPGHIVKARYMPQQTMVLAVDEQDSPHHPILRDAEGIDSMPVVVADLHSALPAVVAVARHHSPELSIAYIHTDTAALPIAFSRTAALLRERGDITTITSGQSFGGDVEAVNLHTALLAARHVIGADMAVVVQGPGNVGTGTRWGFSGTAVGEAINAINLLGGTAIATLRVSQADHRPRHRGISHHSLTAYTRVALTPALVPVTSEGIEADALAAIEADYPALLSTGRLTLVDVDGIRDALHQSPVPLRTMGRGLTDDYAAFAFAGAGGVLAAQRTASTR</sequence>
<reference evidence="1 2" key="1">
    <citation type="submission" date="2018-12" db="EMBL/GenBank/DDBJ databases">
        <title>Complete genome sequence of Flaviflexus salsibiostraticola KCTC 33148.</title>
        <authorList>
            <person name="Bae J.-W."/>
        </authorList>
    </citation>
    <scope>NUCLEOTIDE SEQUENCE [LARGE SCALE GENOMIC DNA]</scope>
    <source>
        <strain evidence="1 2">KCTC 33148</strain>
    </source>
</reference>
<evidence type="ECO:0000313" key="1">
    <source>
        <dbReference type="EMBL" id="AZN29300.1"/>
    </source>
</evidence>
<accession>A0A3S8Z743</accession>
<dbReference type="OrthoDB" id="3401376at2"/>